<reference evidence="2 3" key="1">
    <citation type="journal article" date="2007" name="J. Bacteriol.">
        <title>Whole-genome analysis of the methyl tert-butyl ether-degrading beta-proteobacterium Methylibium petroleiphilum PM1.</title>
        <authorList>
            <person name="Kane S.R."/>
            <person name="Chakicherla A.Y."/>
            <person name="Chain P.S.G."/>
            <person name="Schmidt R."/>
            <person name="Shin M.W."/>
            <person name="Legler T.C."/>
            <person name="Scow K.M."/>
            <person name="Larimer F.W."/>
            <person name="Lucas S.M."/>
            <person name="Richardson P.M."/>
            <person name="Hristova K.R."/>
        </authorList>
    </citation>
    <scope>NUCLEOTIDE SEQUENCE [LARGE SCALE GENOMIC DNA]</scope>
    <source>
        <strain evidence="3">ATCC BAA-1232 / LMG 22953 / PM1</strain>
    </source>
</reference>
<keyword evidence="3" id="KW-1185">Reference proteome</keyword>
<organism evidence="2 3">
    <name type="scientific">Methylibium petroleiphilum (strain ATCC BAA-1232 / LMG 22953 / PM1)</name>
    <dbReference type="NCBI Taxonomy" id="420662"/>
    <lineage>
        <taxon>Bacteria</taxon>
        <taxon>Pseudomonadati</taxon>
        <taxon>Pseudomonadota</taxon>
        <taxon>Betaproteobacteria</taxon>
        <taxon>Burkholderiales</taxon>
        <taxon>Sphaerotilaceae</taxon>
        <taxon>Methylibium</taxon>
    </lineage>
</organism>
<evidence type="ECO:0000256" key="1">
    <source>
        <dbReference type="SAM" id="Phobius"/>
    </source>
</evidence>
<dbReference type="eggNOG" id="ENOG5033MKN">
    <property type="taxonomic scope" value="Bacteria"/>
</dbReference>
<gene>
    <name evidence="2" type="primary">cbiK</name>
    <name evidence="2" type="ordered locus">Mpe_A2802</name>
</gene>
<evidence type="ECO:0000313" key="2">
    <source>
        <dbReference type="EMBL" id="ABM95756.1"/>
    </source>
</evidence>
<evidence type="ECO:0000313" key="3">
    <source>
        <dbReference type="Proteomes" id="UP000000366"/>
    </source>
</evidence>
<dbReference type="STRING" id="420662.Mpe_A2802"/>
<sequence>MSLVARRSARSSVACLLPWVLTGMIGSVSAHEVHEEVSRAQATVVRLTYADGEPFSFERYELFADGSTQPTLSGSTDGQGRAVFLPDQVKRWRVRAFSADGHGVDVNFETSGEAAISVPGPATDRPSRVLLGVLVILALFCALQLFVRGRRPRGAVARDGSDAHP</sequence>
<dbReference type="EMBL" id="CP000555">
    <property type="protein sequence ID" value="ABM95756.1"/>
    <property type="molecule type" value="Genomic_DNA"/>
</dbReference>
<keyword evidence="1" id="KW-0472">Membrane</keyword>
<dbReference type="HOGENOM" id="CLU_105325_1_0_4"/>
<dbReference type="Proteomes" id="UP000000366">
    <property type="component" value="Chromosome"/>
</dbReference>
<proteinExistence type="predicted"/>
<dbReference type="RefSeq" id="WP_011830385.1">
    <property type="nucleotide sequence ID" value="NC_008825.1"/>
</dbReference>
<accession>A2SJL7</accession>
<feature type="transmembrane region" description="Helical" evidence="1">
    <location>
        <begin position="129"/>
        <end position="147"/>
    </location>
</feature>
<dbReference type="AlphaFoldDB" id="A2SJL7"/>
<dbReference type="KEGG" id="mpt:Mpe_A2802"/>
<protein>
    <submittedName>
        <fullName evidence="2">ABC type permease</fullName>
    </submittedName>
</protein>
<keyword evidence="1" id="KW-0812">Transmembrane</keyword>
<keyword evidence="1" id="KW-1133">Transmembrane helix</keyword>
<name>A2SJL7_METPP</name>